<keyword evidence="2" id="KW-1185">Reference proteome</keyword>
<dbReference type="EMBL" id="OU015569">
    <property type="protein sequence ID" value="CAG5098439.1"/>
    <property type="molecule type" value="Genomic_DNA"/>
</dbReference>
<organism evidence="1 2">
    <name type="scientific">Oikopleura dioica</name>
    <name type="common">Tunicate</name>
    <dbReference type="NCBI Taxonomy" id="34765"/>
    <lineage>
        <taxon>Eukaryota</taxon>
        <taxon>Metazoa</taxon>
        <taxon>Chordata</taxon>
        <taxon>Tunicata</taxon>
        <taxon>Appendicularia</taxon>
        <taxon>Copelata</taxon>
        <taxon>Oikopleuridae</taxon>
        <taxon>Oikopleura</taxon>
    </lineage>
</organism>
<dbReference type="Proteomes" id="UP001158576">
    <property type="component" value="Chromosome XSR"/>
</dbReference>
<evidence type="ECO:0000313" key="2">
    <source>
        <dbReference type="Proteomes" id="UP001158576"/>
    </source>
</evidence>
<dbReference type="Gene3D" id="1.20.90.10">
    <property type="entry name" value="Phospholipase A2 domain"/>
    <property type="match status" value="1"/>
</dbReference>
<reference evidence="1 2" key="1">
    <citation type="submission" date="2021-04" db="EMBL/GenBank/DDBJ databases">
        <authorList>
            <person name="Bliznina A."/>
        </authorList>
    </citation>
    <scope>NUCLEOTIDE SEQUENCE [LARGE SCALE GENOMIC DNA]</scope>
</reference>
<protein>
    <submittedName>
        <fullName evidence="1">Oidioi.mRNA.OKI2018_I69.XSR.g15668.t1.cds</fullName>
    </submittedName>
</protein>
<evidence type="ECO:0000313" key="1">
    <source>
        <dbReference type="EMBL" id="CAG5098439.1"/>
    </source>
</evidence>
<dbReference type="SUPFAM" id="SSF48619">
    <property type="entry name" value="Phospholipase A2, PLA2"/>
    <property type="match status" value="1"/>
</dbReference>
<sequence>MKVFAVIAGTFIAEGKPSRAEIFKVPDSYFEGMQQQRRYVDLLAITQHYNPGFDEREQWYYGCHCLMLGDRAMSTRGRGKPVDQLDNVCRQYKECIHCVKMEFGEMCIPEAVKYQWEVDSYGETVPGNNAGTCKRAIYECDAMYARKLAETNALSVFNGDYHGFWSTIGWSAEEDCPGRGSPAQPECCGGYDKPYILYNALNPNKQCCADGTVRRNCY</sequence>
<name>A0ABN7SDK0_OIKDI</name>
<proteinExistence type="predicted"/>
<gene>
    <name evidence="1" type="ORF">OKIOD_LOCUS7226</name>
</gene>
<accession>A0ABN7SDK0</accession>
<dbReference type="InterPro" id="IPR036444">
    <property type="entry name" value="PLipase_A2_dom_sf"/>
</dbReference>